<comment type="caution">
    <text evidence="2">The sequence shown here is derived from an EMBL/GenBank/DDBJ whole genome shotgun (WGS) entry which is preliminary data.</text>
</comment>
<accession>A0A9P6DEY7</accession>
<keyword evidence="3" id="KW-1185">Reference proteome</keyword>
<organism evidence="2 3">
    <name type="scientific">Pleurotus eryngii</name>
    <name type="common">Boletus of the steppes</name>
    <dbReference type="NCBI Taxonomy" id="5323"/>
    <lineage>
        <taxon>Eukaryota</taxon>
        <taxon>Fungi</taxon>
        <taxon>Dikarya</taxon>
        <taxon>Basidiomycota</taxon>
        <taxon>Agaricomycotina</taxon>
        <taxon>Agaricomycetes</taxon>
        <taxon>Agaricomycetidae</taxon>
        <taxon>Agaricales</taxon>
        <taxon>Pleurotineae</taxon>
        <taxon>Pleurotaceae</taxon>
        <taxon>Pleurotus</taxon>
    </lineage>
</organism>
<feature type="region of interest" description="Disordered" evidence="1">
    <location>
        <begin position="199"/>
        <end position="228"/>
    </location>
</feature>
<dbReference type="OrthoDB" id="10402679at2759"/>
<protein>
    <submittedName>
        <fullName evidence="2">Uncharacterized protein</fullName>
    </submittedName>
</protein>
<dbReference type="Proteomes" id="UP000807025">
    <property type="component" value="Unassembled WGS sequence"/>
</dbReference>
<dbReference type="AlphaFoldDB" id="A0A9P6DEY7"/>
<evidence type="ECO:0000256" key="1">
    <source>
        <dbReference type="SAM" id="MobiDB-lite"/>
    </source>
</evidence>
<feature type="region of interest" description="Disordered" evidence="1">
    <location>
        <begin position="1"/>
        <end position="25"/>
    </location>
</feature>
<feature type="compositionally biased region" description="Basic and acidic residues" evidence="1">
    <location>
        <begin position="199"/>
        <end position="211"/>
    </location>
</feature>
<name>A0A9P6DEY7_PLEER</name>
<dbReference type="EMBL" id="MU154570">
    <property type="protein sequence ID" value="KAF9494634.1"/>
    <property type="molecule type" value="Genomic_DNA"/>
</dbReference>
<evidence type="ECO:0000313" key="2">
    <source>
        <dbReference type="EMBL" id="KAF9494634.1"/>
    </source>
</evidence>
<sequence length="228" mass="25530">MALHRVNERRPRRSLRTVDYESSSDTERSLAKLERAVRATKVRYHWVDNTTPPNNTRTEAADTKKPAVLISSDEDYLDNRSAQILTDEDEDNEDVFSPSPTRLGASRRLLKQRPGCSRSGEINDATTASMQPEQDIGLDTKLSSEAAHQEKMKLYQSVMEAVIPLLGLDTGERNDEELGILKPLVSILTKESVRLSEIKKAQEREGVLAERKARRGAKSKQRSGSAAK</sequence>
<evidence type="ECO:0000313" key="3">
    <source>
        <dbReference type="Proteomes" id="UP000807025"/>
    </source>
</evidence>
<gene>
    <name evidence="2" type="ORF">BDN71DRAFT_1496360</name>
</gene>
<reference evidence="2" key="1">
    <citation type="submission" date="2020-11" db="EMBL/GenBank/DDBJ databases">
        <authorList>
            <consortium name="DOE Joint Genome Institute"/>
            <person name="Ahrendt S."/>
            <person name="Riley R."/>
            <person name="Andreopoulos W."/>
            <person name="Labutti K."/>
            <person name="Pangilinan J."/>
            <person name="Ruiz-Duenas F.J."/>
            <person name="Barrasa J.M."/>
            <person name="Sanchez-Garcia M."/>
            <person name="Camarero S."/>
            <person name="Miyauchi S."/>
            <person name="Serrano A."/>
            <person name="Linde D."/>
            <person name="Babiker R."/>
            <person name="Drula E."/>
            <person name="Ayuso-Fernandez I."/>
            <person name="Pacheco R."/>
            <person name="Padilla G."/>
            <person name="Ferreira P."/>
            <person name="Barriuso J."/>
            <person name="Kellner H."/>
            <person name="Castanera R."/>
            <person name="Alfaro M."/>
            <person name="Ramirez L."/>
            <person name="Pisabarro A.G."/>
            <person name="Kuo A."/>
            <person name="Tritt A."/>
            <person name="Lipzen A."/>
            <person name="He G."/>
            <person name="Yan M."/>
            <person name="Ng V."/>
            <person name="Cullen D."/>
            <person name="Martin F."/>
            <person name="Rosso M.-N."/>
            <person name="Henrissat B."/>
            <person name="Hibbett D."/>
            <person name="Martinez A.T."/>
            <person name="Grigoriev I.V."/>
        </authorList>
    </citation>
    <scope>NUCLEOTIDE SEQUENCE</scope>
    <source>
        <strain evidence="2">ATCC 90797</strain>
    </source>
</reference>
<proteinExistence type="predicted"/>
<feature type="compositionally biased region" description="Basic residues" evidence="1">
    <location>
        <begin position="212"/>
        <end position="221"/>
    </location>
</feature>